<dbReference type="Proteomes" id="UP000827284">
    <property type="component" value="Unassembled WGS sequence"/>
</dbReference>
<evidence type="ECO:0000256" key="2">
    <source>
        <dbReference type="SAM" id="Phobius"/>
    </source>
</evidence>
<proteinExistence type="predicted"/>
<feature type="compositionally biased region" description="Polar residues" evidence="1">
    <location>
        <begin position="549"/>
        <end position="558"/>
    </location>
</feature>
<dbReference type="AlphaFoldDB" id="A0A9P3HCF1"/>
<reference evidence="3" key="2">
    <citation type="journal article" date="2022" name="Microbiol. Resour. Announc.">
        <title>Whole-Genome Sequence of Entomortierella parvispora E1425, a Mucoromycotan Fungus Associated with Burkholderiaceae-Related Endosymbiotic Bacteria.</title>
        <authorList>
            <person name="Herlambang A."/>
            <person name="Guo Y."/>
            <person name="Takashima Y."/>
            <person name="Narisawa K."/>
            <person name="Ohta H."/>
            <person name="Nishizawa T."/>
        </authorList>
    </citation>
    <scope>NUCLEOTIDE SEQUENCE</scope>
    <source>
        <strain evidence="3">E1425</strain>
    </source>
</reference>
<keyword evidence="2" id="KW-0472">Membrane</keyword>
<gene>
    <name evidence="3" type="ORF">EMPS_06291</name>
</gene>
<evidence type="ECO:0000256" key="1">
    <source>
        <dbReference type="SAM" id="MobiDB-lite"/>
    </source>
</evidence>
<feature type="compositionally biased region" description="Low complexity" evidence="1">
    <location>
        <begin position="48"/>
        <end position="57"/>
    </location>
</feature>
<dbReference type="OrthoDB" id="1882547at2759"/>
<protein>
    <recommendedName>
        <fullName evidence="5">O-fucosyltransferase family protein</fullName>
    </recommendedName>
</protein>
<dbReference type="EMBL" id="BQFW01000008">
    <property type="protein sequence ID" value="GJJ73933.1"/>
    <property type="molecule type" value="Genomic_DNA"/>
</dbReference>
<reference evidence="3" key="1">
    <citation type="submission" date="2021-11" db="EMBL/GenBank/DDBJ databases">
        <authorList>
            <person name="Herlambang A."/>
            <person name="Guo Y."/>
            <person name="Takashima Y."/>
            <person name="Nishizawa T."/>
        </authorList>
    </citation>
    <scope>NUCLEOTIDE SEQUENCE</scope>
    <source>
        <strain evidence="3">E1425</strain>
    </source>
</reference>
<feature type="region of interest" description="Disordered" evidence="1">
    <location>
        <begin position="48"/>
        <end position="127"/>
    </location>
</feature>
<dbReference type="PANTHER" id="PTHR36050">
    <property type="entry name" value="O-FUCOSYLTRANSFERASE 30"/>
    <property type="match status" value="1"/>
</dbReference>
<evidence type="ECO:0000313" key="4">
    <source>
        <dbReference type="Proteomes" id="UP000827284"/>
    </source>
</evidence>
<feature type="compositionally biased region" description="Basic and acidic residues" evidence="1">
    <location>
        <begin position="473"/>
        <end position="493"/>
    </location>
</feature>
<evidence type="ECO:0000313" key="3">
    <source>
        <dbReference type="EMBL" id="GJJ73933.1"/>
    </source>
</evidence>
<organism evidence="3 4">
    <name type="scientific">Entomortierella parvispora</name>
    <dbReference type="NCBI Taxonomy" id="205924"/>
    <lineage>
        <taxon>Eukaryota</taxon>
        <taxon>Fungi</taxon>
        <taxon>Fungi incertae sedis</taxon>
        <taxon>Mucoromycota</taxon>
        <taxon>Mortierellomycotina</taxon>
        <taxon>Mortierellomycetes</taxon>
        <taxon>Mortierellales</taxon>
        <taxon>Mortierellaceae</taxon>
        <taxon>Entomortierella</taxon>
    </lineage>
</organism>
<name>A0A9P3HCF1_9FUNG</name>
<keyword evidence="4" id="KW-1185">Reference proteome</keyword>
<sequence>MAKPANGQGKTDFRARNRVLFIGLVFCVLFFLFAVQVEWVPYLNSSSVSLPNAASSSKNKPVPPARTNPGDNEKSTLPPPTTDSNSDDQDQNSTDGQDSDEVLDLTTKPTEERPSQLEGNKEHNPFLTMFPSRAPAEGERFLGYLPHSGFHNQLMTLENSLRLAAYLNRTLLLPPLHLSHKKEALYWKEPAHLLNQWRQRTRIGSEYCRDRVDPLTLPPKTEEELKAMTQEELKQEQECHFYYSWTTVPWTYFYDIPQILSGAVGVGQQTEPIRVFDRPNMTMEWLSEHLDIKDAKKEIFFFEDTNRYEFKIMDDSEVDYSVKPVKPLEPEVDLSTLEPSVVKWMERYTHSLLLTDLQRRPERVLHFGSLFATDRVEARSEGHKALKSFISKGMDLWNDGILEATELAEAQIEAWIKETQRAAPGFLGAHLRTEDGQFEKQVQKNLQRIVAWLGEMVKKDRKYLTANEIDATKDKEDDKDAAPKRQLETRGEPLDNTTTTSTPTADSKTQNTETGTQGDQSTTTPSPADPKTLKDTDTTTQVEQTTPTSEQAPKAQTRTFVERCKEAPPESPLVFLATDVHQPRESNLLAEYLDQFPCTMFLTDFKASLAVLEEIKNPTDGMSMFQYLVALMDANLAAKGRMFQGTERSTFSAYITNHLWPEYHSSELDEDLSE</sequence>
<accession>A0A9P3HCF1</accession>
<comment type="caution">
    <text evidence="3">The sequence shown here is derived from an EMBL/GenBank/DDBJ whole genome shotgun (WGS) entry which is preliminary data.</text>
</comment>
<keyword evidence="2" id="KW-1133">Transmembrane helix</keyword>
<dbReference type="Gene3D" id="3.40.50.11350">
    <property type="match status" value="1"/>
</dbReference>
<feature type="compositionally biased region" description="Basic and acidic residues" evidence="1">
    <location>
        <begin position="109"/>
        <end position="124"/>
    </location>
</feature>
<dbReference type="PANTHER" id="PTHR36050:SF1">
    <property type="entry name" value="O-FUCOSYLTRANSFERASE 30"/>
    <property type="match status" value="1"/>
</dbReference>
<feature type="compositionally biased region" description="Low complexity" evidence="1">
    <location>
        <begin position="538"/>
        <end position="548"/>
    </location>
</feature>
<feature type="region of interest" description="Disordered" evidence="1">
    <location>
        <begin position="473"/>
        <end position="558"/>
    </location>
</feature>
<feature type="transmembrane region" description="Helical" evidence="2">
    <location>
        <begin position="20"/>
        <end position="42"/>
    </location>
</feature>
<feature type="compositionally biased region" description="Polar residues" evidence="1">
    <location>
        <begin position="505"/>
        <end position="526"/>
    </location>
</feature>
<evidence type="ECO:0008006" key="5">
    <source>
        <dbReference type="Google" id="ProtNLM"/>
    </source>
</evidence>
<keyword evidence="2" id="KW-0812">Transmembrane</keyword>